<reference evidence="1 2" key="1">
    <citation type="submission" date="2020-08" db="EMBL/GenBank/DDBJ databases">
        <title>Sequencing the genomes of 1000 actinobacteria strains.</title>
        <authorList>
            <person name="Klenk H.-P."/>
        </authorList>
    </citation>
    <scope>NUCLEOTIDE SEQUENCE [LARGE SCALE GENOMIC DNA]</scope>
    <source>
        <strain evidence="1 2">DSM 105498</strain>
    </source>
</reference>
<gene>
    <name evidence="1" type="ORF">FHU40_005125</name>
</gene>
<name>A0A7W4Z3R6_9ACTN</name>
<evidence type="ECO:0000313" key="2">
    <source>
        <dbReference type="Proteomes" id="UP000589626"/>
    </source>
</evidence>
<dbReference type="InterPro" id="IPR036265">
    <property type="entry name" value="HIT-like_sf"/>
</dbReference>
<dbReference type="AlphaFoldDB" id="A0A7W4Z3R6"/>
<evidence type="ECO:0000313" key="1">
    <source>
        <dbReference type="EMBL" id="MBB3045272.1"/>
    </source>
</evidence>
<dbReference type="Gene3D" id="3.30.428.10">
    <property type="entry name" value="HIT-like"/>
    <property type="match status" value="1"/>
</dbReference>
<dbReference type="EMBL" id="JACHWR010000005">
    <property type="protein sequence ID" value="MBB3045272.1"/>
    <property type="molecule type" value="Genomic_DNA"/>
</dbReference>
<comment type="caution">
    <text evidence="1">The sequence shown here is derived from an EMBL/GenBank/DDBJ whole genome shotgun (WGS) entry which is preliminary data.</text>
</comment>
<proteinExistence type="predicted"/>
<keyword evidence="2" id="KW-1185">Reference proteome</keyword>
<dbReference type="Proteomes" id="UP000589626">
    <property type="component" value="Unassembled WGS sequence"/>
</dbReference>
<dbReference type="GO" id="GO:0016787">
    <property type="term" value="F:hydrolase activity"/>
    <property type="evidence" value="ECO:0007669"/>
    <property type="project" value="UniProtKB-KW"/>
</dbReference>
<sequence length="204" mass="22181">MPESAPEIHARVVAAAADGRLPAPEMSGWDIFPWEVVDGAVAPKPLSAPAPEAPRLGDEGGGPCPACAGFAPERVVWEDENWQLLTDPTPSGLPLVLTLWSRDHLDTGDLDDDQAAEFGRIANRLVRIMQGLPHVGRVHVNRWGDGCSHFHVWFLARPEGFSQIKGSYAVEWDDILPPVDEAVWRADLHAVATKLANWGGHARA</sequence>
<dbReference type="RefSeq" id="WP_183595258.1">
    <property type="nucleotide sequence ID" value="NZ_JACHWR010000005.1"/>
</dbReference>
<dbReference type="SUPFAM" id="SSF54197">
    <property type="entry name" value="HIT-like"/>
    <property type="match status" value="1"/>
</dbReference>
<protein>
    <submittedName>
        <fullName evidence="1">Diadenosine tetraphosphate (Ap4A) HIT family hydrolase</fullName>
    </submittedName>
</protein>
<keyword evidence="1" id="KW-0378">Hydrolase</keyword>
<organism evidence="1 2">
    <name type="scientific">Nocardioides soli</name>
    <dbReference type="NCBI Taxonomy" id="1036020"/>
    <lineage>
        <taxon>Bacteria</taxon>
        <taxon>Bacillati</taxon>
        <taxon>Actinomycetota</taxon>
        <taxon>Actinomycetes</taxon>
        <taxon>Propionibacteriales</taxon>
        <taxon>Nocardioidaceae</taxon>
        <taxon>Nocardioides</taxon>
    </lineage>
</organism>
<accession>A0A7W4Z3R6</accession>